<evidence type="ECO:0000313" key="2">
    <source>
        <dbReference type="Proteomes" id="UP000016936"/>
    </source>
</evidence>
<reference evidence="1 2" key="1">
    <citation type="journal article" date="2012" name="PLoS Pathog.">
        <title>Diverse lifestyles and strategies of plant pathogenesis encoded in the genomes of eighteen Dothideomycetes fungi.</title>
        <authorList>
            <person name="Ohm R.A."/>
            <person name="Feau N."/>
            <person name="Henrissat B."/>
            <person name="Schoch C.L."/>
            <person name="Horwitz B.A."/>
            <person name="Barry K.W."/>
            <person name="Condon B.J."/>
            <person name="Copeland A.C."/>
            <person name="Dhillon B."/>
            <person name="Glaser F."/>
            <person name="Hesse C.N."/>
            <person name="Kosti I."/>
            <person name="LaButti K."/>
            <person name="Lindquist E.A."/>
            <person name="Lucas S."/>
            <person name="Salamov A.A."/>
            <person name="Bradshaw R.E."/>
            <person name="Ciuffetti L."/>
            <person name="Hamelin R.C."/>
            <person name="Kema G.H.J."/>
            <person name="Lawrence C."/>
            <person name="Scott J.A."/>
            <person name="Spatafora J.W."/>
            <person name="Turgeon B.G."/>
            <person name="de Wit P.J.G.M."/>
            <person name="Zhong S."/>
            <person name="Goodwin S.B."/>
            <person name="Grigoriev I.V."/>
        </authorList>
    </citation>
    <scope>NUCLEOTIDE SEQUENCE [LARGE SCALE GENOMIC DNA]</scope>
    <source>
        <strain evidence="2">C5 / ATCC 48332 / race O</strain>
    </source>
</reference>
<protein>
    <recommendedName>
        <fullName evidence="3">Thioredoxin domain-containing protein</fullName>
    </recommendedName>
</protein>
<proteinExistence type="predicted"/>
<keyword evidence="2" id="KW-1185">Reference proteome</keyword>
<dbReference type="eggNOG" id="KOG4498">
    <property type="taxonomic scope" value="Eukaryota"/>
</dbReference>
<dbReference type="HOGENOM" id="CLU_035338_1_1_1"/>
<dbReference type="Pfam" id="PF13911">
    <property type="entry name" value="AhpC-TSA_2"/>
    <property type="match status" value="1"/>
</dbReference>
<sequence>MASSNDTSDASSPTSLPTAAELSNALKIEVYDREGKTHVLGDLVKGKRSVLIFTRHFWCLNCQAYLRCISESIPPVNLPPSTQILAIGCGSYQPIDIYAAKSASAYPIYTDPSLRLHKIFGFKYNLAEAKAGDEQKDYMRDAGSAASRIWGGIKGAVASIQHVNQVGPKALNGGEVIISADGKCEYMYRMQNTVDHTNISELARLIGVEAKALDHSEEAKQPCGDACAVEAK</sequence>
<dbReference type="InterPro" id="IPR036249">
    <property type="entry name" value="Thioredoxin-like_sf"/>
</dbReference>
<gene>
    <name evidence="1" type="ORF">COCHEDRAFT_1168871</name>
</gene>
<dbReference type="InterPro" id="IPR032801">
    <property type="entry name" value="PXL2A/B/C"/>
</dbReference>
<evidence type="ECO:0008006" key="3">
    <source>
        <dbReference type="Google" id="ProtNLM"/>
    </source>
</evidence>
<dbReference type="EMBL" id="KB445571">
    <property type="protein sequence ID" value="EMD95192.1"/>
    <property type="molecule type" value="Genomic_DNA"/>
</dbReference>
<reference evidence="2" key="2">
    <citation type="journal article" date="2013" name="PLoS Genet.">
        <title>Comparative genome structure, secondary metabolite, and effector coding capacity across Cochliobolus pathogens.</title>
        <authorList>
            <person name="Condon B.J."/>
            <person name="Leng Y."/>
            <person name="Wu D."/>
            <person name="Bushley K.E."/>
            <person name="Ohm R.A."/>
            <person name="Otillar R."/>
            <person name="Martin J."/>
            <person name="Schackwitz W."/>
            <person name="Grimwood J."/>
            <person name="MohdZainudin N."/>
            <person name="Xue C."/>
            <person name="Wang R."/>
            <person name="Manning V.A."/>
            <person name="Dhillon B."/>
            <person name="Tu Z.J."/>
            <person name="Steffenson B.J."/>
            <person name="Salamov A."/>
            <person name="Sun H."/>
            <person name="Lowry S."/>
            <person name="LaButti K."/>
            <person name="Han J."/>
            <person name="Copeland A."/>
            <person name="Lindquist E."/>
            <person name="Barry K."/>
            <person name="Schmutz J."/>
            <person name="Baker S.E."/>
            <person name="Ciuffetti L.M."/>
            <person name="Grigoriev I.V."/>
            <person name="Zhong S."/>
            <person name="Turgeon B.G."/>
        </authorList>
    </citation>
    <scope>NUCLEOTIDE SEQUENCE [LARGE SCALE GENOMIC DNA]</scope>
    <source>
        <strain evidence="2">C5 / ATCC 48332 / race O</strain>
    </source>
</reference>
<dbReference type="PANTHER" id="PTHR28630">
    <property type="match status" value="1"/>
</dbReference>
<dbReference type="Proteomes" id="UP000016936">
    <property type="component" value="Unassembled WGS sequence"/>
</dbReference>
<dbReference type="Gene3D" id="3.40.30.10">
    <property type="entry name" value="Glutaredoxin"/>
    <property type="match status" value="1"/>
</dbReference>
<dbReference type="AlphaFoldDB" id="M2V5F1"/>
<dbReference type="OMA" id="MQNTVDH"/>
<organism evidence="1 2">
    <name type="scientific">Cochliobolus heterostrophus (strain C5 / ATCC 48332 / race O)</name>
    <name type="common">Southern corn leaf blight fungus</name>
    <name type="synonym">Bipolaris maydis</name>
    <dbReference type="NCBI Taxonomy" id="701091"/>
    <lineage>
        <taxon>Eukaryota</taxon>
        <taxon>Fungi</taxon>
        <taxon>Dikarya</taxon>
        <taxon>Ascomycota</taxon>
        <taxon>Pezizomycotina</taxon>
        <taxon>Dothideomycetes</taxon>
        <taxon>Pleosporomycetidae</taxon>
        <taxon>Pleosporales</taxon>
        <taxon>Pleosporineae</taxon>
        <taxon>Pleosporaceae</taxon>
        <taxon>Bipolaris</taxon>
    </lineage>
</organism>
<dbReference type="OrthoDB" id="40334at2759"/>
<dbReference type="PANTHER" id="PTHR28630:SF3">
    <property type="entry name" value="PEROXIREDOXIN-LIKE 2C"/>
    <property type="match status" value="1"/>
</dbReference>
<accession>M2V5F1</accession>
<dbReference type="SUPFAM" id="SSF52833">
    <property type="entry name" value="Thioredoxin-like"/>
    <property type="match status" value="1"/>
</dbReference>
<name>M2V5F1_COCH5</name>
<evidence type="ECO:0000313" key="1">
    <source>
        <dbReference type="EMBL" id="EMD95192.1"/>
    </source>
</evidence>